<dbReference type="SUPFAM" id="SSF55073">
    <property type="entry name" value="Nucleotide cyclase"/>
    <property type="match status" value="1"/>
</dbReference>
<organism evidence="5 6">
    <name type="scientific">Xanthomonas albilineans (strain GPE PC73 / CFBP 7063)</name>
    <dbReference type="NCBI Taxonomy" id="380358"/>
    <lineage>
        <taxon>Bacteria</taxon>
        <taxon>Pseudomonadati</taxon>
        <taxon>Pseudomonadota</taxon>
        <taxon>Gammaproteobacteria</taxon>
        <taxon>Lysobacterales</taxon>
        <taxon>Lysobacteraceae</taxon>
        <taxon>Xanthomonas</taxon>
    </lineage>
</organism>
<dbReference type="SMART" id="SM00267">
    <property type="entry name" value="GGDEF"/>
    <property type="match status" value="1"/>
</dbReference>
<keyword evidence="6" id="KW-1185">Reference proteome</keyword>
<comment type="cofactor">
    <cofactor evidence="1">
        <name>Mg(2+)</name>
        <dbReference type="ChEBI" id="CHEBI:18420"/>
    </cofactor>
</comment>
<dbReference type="GO" id="GO:1902201">
    <property type="term" value="P:negative regulation of bacterial-type flagellum-dependent cell motility"/>
    <property type="evidence" value="ECO:0007669"/>
    <property type="project" value="TreeGrafter"/>
</dbReference>
<dbReference type="eggNOG" id="COG3706">
    <property type="taxonomic scope" value="Bacteria"/>
</dbReference>
<dbReference type="Gene3D" id="3.30.70.270">
    <property type="match status" value="1"/>
</dbReference>
<gene>
    <name evidence="5" type="ordered locus">XALc_2050</name>
</gene>
<dbReference type="InterPro" id="IPR050469">
    <property type="entry name" value="Diguanylate_Cyclase"/>
</dbReference>
<dbReference type="InterPro" id="IPR029016">
    <property type="entry name" value="GAF-like_dom_sf"/>
</dbReference>
<evidence type="ECO:0000259" key="4">
    <source>
        <dbReference type="PROSITE" id="PS50887"/>
    </source>
</evidence>
<dbReference type="RefSeq" id="WP_012916534.1">
    <property type="nucleotide sequence ID" value="NC_013722.1"/>
</dbReference>
<dbReference type="KEGG" id="xal:XALC_2050"/>
<dbReference type="GeneID" id="57877357"/>
<dbReference type="PANTHER" id="PTHR45138:SF9">
    <property type="entry name" value="DIGUANYLATE CYCLASE DGCM-RELATED"/>
    <property type="match status" value="1"/>
</dbReference>
<dbReference type="InterPro" id="IPR003018">
    <property type="entry name" value="GAF"/>
</dbReference>
<evidence type="ECO:0000256" key="1">
    <source>
        <dbReference type="ARBA" id="ARBA00001946"/>
    </source>
</evidence>
<evidence type="ECO:0000313" key="6">
    <source>
        <dbReference type="Proteomes" id="UP000001890"/>
    </source>
</evidence>
<dbReference type="Pfam" id="PF01590">
    <property type="entry name" value="GAF"/>
    <property type="match status" value="1"/>
</dbReference>
<dbReference type="InterPro" id="IPR043128">
    <property type="entry name" value="Rev_trsase/Diguanyl_cyclase"/>
</dbReference>
<dbReference type="STRING" id="380358.XALC_2050"/>
<evidence type="ECO:0000313" key="5">
    <source>
        <dbReference type="EMBL" id="CBA16534.1"/>
    </source>
</evidence>
<evidence type="ECO:0000256" key="2">
    <source>
        <dbReference type="ARBA" id="ARBA00012528"/>
    </source>
</evidence>
<protein>
    <recommendedName>
        <fullName evidence="2">diguanylate cyclase</fullName>
        <ecNumber evidence="2">2.7.7.65</ecNumber>
    </recommendedName>
</protein>
<feature type="domain" description="GGDEF" evidence="4">
    <location>
        <begin position="248"/>
        <end position="374"/>
    </location>
</feature>
<dbReference type="Proteomes" id="UP000001890">
    <property type="component" value="Chromosome"/>
</dbReference>
<dbReference type="GO" id="GO:0052621">
    <property type="term" value="F:diguanylate cyclase activity"/>
    <property type="evidence" value="ECO:0007669"/>
    <property type="project" value="UniProtKB-EC"/>
</dbReference>
<dbReference type="PANTHER" id="PTHR45138">
    <property type="entry name" value="REGULATORY COMPONENTS OF SENSORY TRANSDUCTION SYSTEM"/>
    <property type="match status" value="1"/>
</dbReference>
<dbReference type="SMART" id="SM00065">
    <property type="entry name" value="GAF"/>
    <property type="match status" value="1"/>
</dbReference>
<dbReference type="PROSITE" id="PS50887">
    <property type="entry name" value="GGDEF"/>
    <property type="match status" value="1"/>
</dbReference>
<dbReference type="Gene3D" id="3.30.450.40">
    <property type="match status" value="1"/>
</dbReference>
<name>D2U8W8_XANAP</name>
<reference evidence="5 6" key="1">
    <citation type="journal article" date="2009" name="BMC Genomics">
        <title>The complete genome sequence of Xanthomonas albilineans provides new insights into the reductive genome evolution of the xylem-limited Xanthomonadaceae.</title>
        <authorList>
            <person name="Pieretti I."/>
            <person name="Royer M."/>
            <person name="Barbe V."/>
            <person name="Carrere S."/>
            <person name="Koebnik R."/>
            <person name="Cociancich S."/>
            <person name="Couloux A."/>
            <person name="Darrasse A."/>
            <person name="Gouzy J."/>
            <person name="Jacques M.A."/>
            <person name="Lauber E."/>
            <person name="Manceau C."/>
            <person name="Mangenot S."/>
            <person name="Poussier S."/>
            <person name="Segurens B."/>
            <person name="Szurek B."/>
            <person name="Verdier V."/>
            <person name="Arlat M."/>
            <person name="Rott P."/>
        </authorList>
    </citation>
    <scope>NUCLEOTIDE SEQUENCE [LARGE SCALE GENOMIC DNA]</scope>
    <source>
        <strain evidence="6">GPE PC73 / CFBP 7063</strain>
    </source>
</reference>
<comment type="catalytic activity">
    <reaction evidence="3">
        <text>2 GTP = 3',3'-c-di-GMP + 2 diphosphate</text>
        <dbReference type="Rhea" id="RHEA:24898"/>
        <dbReference type="ChEBI" id="CHEBI:33019"/>
        <dbReference type="ChEBI" id="CHEBI:37565"/>
        <dbReference type="ChEBI" id="CHEBI:58805"/>
        <dbReference type="EC" id="2.7.7.65"/>
    </reaction>
</comment>
<dbReference type="FunFam" id="3.30.70.270:FF:000001">
    <property type="entry name" value="Diguanylate cyclase domain protein"/>
    <property type="match status" value="1"/>
</dbReference>
<dbReference type="NCBIfam" id="TIGR00254">
    <property type="entry name" value="GGDEF"/>
    <property type="match status" value="1"/>
</dbReference>
<dbReference type="CDD" id="cd01949">
    <property type="entry name" value="GGDEF"/>
    <property type="match status" value="1"/>
</dbReference>
<dbReference type="InterPro" id="IPR029787">
    <property type="entry name" value="Nucleotide_cyclase"/>
</dbReference>
<dbReference type="AlphaFoldDB" id="D2U8W8"/>
<dbReference type="EC" id="2.7.7.65" evidence="2"/>
<accession>D2U8W8</accession>
<dbReference type="GO" id="GO:0005886">
    <property type="term" value="C:plasma membrane"/>
    <property type="evidence" value="ECO:0007669"/>
    <property type="project" value="TreeGrafter"/>
</dbReference>
<dbReference type="GO" id="GO:0043709">
    <property type="term" value="P:cell adhesion involved in single-species biofilm formation"/>
    <property type="evidence" value="ECO:0007669"/>
    <property type="project" value="TreeGrafter"/>
</dbReference>
<sequence>MAADWAILGNDICPVSLYTVIKPCKSDNEAARLRALHALNILDTEPEAAYEDLVGIAASLCDTPSALISLVDEERQWLKSQRNVNLLSTSRDESFCGHTILLPQQVMIVPDAAEDPRFKFNRLVTEGGVRFYAGAPLLTSEGLAVGTLCVLDNRPRTLDLSQVAALQALSRQVMQLIELRRTSHALSLQLREREWYEQQLLRYQSSLETLNADLLEQARTDPLTGLLNRRAYATALMVEVESAQVNAAALSVAILDLDYFKSINDLHGHDKGDEVLLALAQMLRVHAPPDCLVARYGGEEFAILLPWMQTEQAVHTCEMLREETGLLRLGVPLTASIGVATLRAPESAEQLLKRADQALYQAKRAGRDCVCLAE</sequence>
<evidence type="ECO:0000256" key="3">
    <source>
        <dbReference type="ARBA" id="ARBA00034247"/>
    </source>
</evidence>
<dbReference type="SUPFAM" id="SSF55781">
    <property type="entry name" value="GAF domain-like"/>
    <property type="match status" value="1"/>
</dbReference>
<dbReference type="Pfam" id="PF00990">
    <property type="entry name" value="GGDEF"/>
    <property type="match status" value="1"/>
</dbReference>
<dbReference type="InterPro" id="IPR000160">
    <property type="entry name" value="GGDEF_dom"/>
</dbReference>
<dbReference type="EMBL" id="FP565176">
    <property type="protein sequence ID" value="CBA16534.1"/>
    <property type="molecule type" value="Genomic_DNA"/>
</dbReference>
<proteinExistence type="predicted"/>